<dbReference type="Gene3D" id="1.10.8.60">
    <property type="match status" value="1"/>
</dbReference>
<dbReference type="Proteomes" id="UP001165060">
    <property type="component" value="Unassembled WGS sequence"/>
</dbReference>
<dbReference type="InterPro" id="IPR003593">
    <property type="entry name" value="AAA+_ATPase"/>
</dbReference>
<dbReference type="SMART" id="SM00382">
    <property type="entry name" value="AAA"/>
    <property type="match status" value="2"/>
</dbReference>
<keyword evidence="1" id="KW-0067">ATP-binding</keyword>
<gene>
    <name evidence="4" type="ORF">TeGR_g9747</name>
</gene>
<dbReference type="Gene3D" id="3.40.50.300">
    <property type="entry name" value="P-loop containing nucleotide triphosphate hydrolases"/>
    <property type="match status" value="2"/>
</dbReference>
<dbReference type="SUPFAM" id="SSF52540">
    <property type="entry name" value="P-loop containing nucleoside triphosphate hydrolases"/>
    <property type="match status" value="2"/>
</dbReference>
<feature type="domain" description="AAA+ ATPase" evidence="3">
    <location>
        <begin position="145"/>
        <end position="262"/>
    </location>
</feature>
<sequence length="693" mass="73685">MLPPSLRSDLNLPLLSYFTITILSPSQHAALGDLPFDVSLTAEPGFDAAACSRANAGRCFAPGATLADPGGRLCRARRGRAQDGGDAPLLFFPLDPAEIKPGQLEKRKPLAELDAGFHLAPGPALPPSGVTQARAVEELGEAFSRSRAVLLTGKPGSGKTHAALSYSVAARLSPPLHLSPHYVDCAALQQKFQRIHDLLAHVTSVAKAAAASPPSLLIVDSLPALCPLVDDTDLNTLVAMGLLMEQSRVVADHLLYVLGQCGEGGADVRVLFVAEPEATSKFLLERSGAVSVELGSNYDAPERLSLLSSTLSTRPSPPELPEKVSSYLAGKSESFLPRDMTRVADRLVFHAGLRRLGRFSNEDAAGITREDAERALEDYVAVGMTNSKLAKTTRTKWEHIGGLFESKRKLKSLFYNPIKYKKVYQASPIKMPKGCLLHGPSGCGKTMLGQAIAAVAGLNFISVKGPELLDKYIGASEAAVRDVWKRAEAAAPCLIFFDEFESLAARRGKDSTGVTDRVVNQLLTFLDGVEVSKGEIFVLAATSRMDMIDPALLRPGRLDVKILVGPPSSPKERVSVLEAVLERGGVGVEKGLAKTVEREGLLEGKGFSAADIASVVNAAYLKGVHRFLAKEGEAGGGDDDYSKIVVTIELLREALAETRARETEPARRSEGGFGNRGRAASGGGGVASRVTLM</sequence>
<dbReference type="PROSITE" id="PS00674">
    <property type="entry name" value="AAA"/>
    <property type="match status" value="1"/>
</dbReference>
<dbReference type="PANTHER" id="PTHR23077">
    <property type="entry name" value="AAA-FAMILY ATPASE"/>
    <property type="match status" value="1"/>
</dbReference>
<feature type="region of interest" description="Disordered" evidence="2">
    <location>
        <begin position="659"/>
        <end position="693"/>
    </location>
</feature>
<name>A0ABQ6N2V9_9STRA</name>
<evidence type="ECO:0000256" key="2">
    <source>
        <dbReference type="SAM" id="MobiDB-lite"/>
    </source>
</evidence>
<reference evidence="4 5" key="1">
    <citation type="journal article" date="2023" name="Commun. Biol.">
        <title>Genome analysis of Parmales, the sister group of diatoms, reveals the evolutionary specialization of diatoms from phago-mixotrophs to photoautotrophs.</title>
        <authorList>
            <person name="Ban H."/>
            <person name="Sato S."/>
            <person name="Yoshikawa S."/>
            <person name="Yamada K."/>
            <person name="Nakamura Y."/>
            <person name="Ichinomiya M."/>
            <person name="Sato N."/>
            <person name="Blanc-Mathieu R."/>
            <person name="Endo H."/>
            <person name="Kuwata A."/>
            <person name="Ogata H."/>
        </authorList>
    </citation>
    <scope>NUCLEOTIDE SEQUENCE [LARGE SCALE GENOMIC DNA]</scope>
</reference>
<dbReference type="InterPro" id="IPR003960">
    <property type="entry name" value="ATPase_AAA_CS"/>
</dbReference>
<dbReference type="InterPro" id="IPR050168">
    <property type="entry name" value="AAA_ATPase_domain"/>
</dbReference>
<proteinExistence type="inferred from homology"/>
<dbReference type="InterPro" id="IPR027417">
    <property type="entry name" value="P-loop_NTPase"/>
</dbReference>
<dbReference type="InterPro" id="IPR003959">
    <property type="entry name" value="ATPase_AAA_core"/>
</dbReference>
<feature type="domain" description="AAA+ ATPase" evidence="3">
    <location>
        <begin position="431"/>
        <end position="568"/>
    </location>
</feature>
<keyword evidence="1" id="KW-0547">Nucleotide-binding</keyword>
<dbReference type="EMBL" id="BRYB01000850">
    <property type="protein sequence ID" value="GMI38925.1"/>
    <property type="molecule type" value="Genomic_DNA"/>
</dbReference>
<feature type="compositionally biased region" description="Gly residues" evidence="2">
    <location>
        <begin position="671"/>
        <end position="686"/>
    </location>
</feature>
<evidence type="ECO:0000259" key="3">
    <source>
        <dbReference type="SMART" id="SM00382"/>
    </source>
</evidence>
<keyword evidence="5" id="KW-1185">Reference proteome</keyword>
<dbReference type="PANTHER" id="PTHR23077:SF12">
    <property type="entry name" value="PEROXISOMAL ATPASE PEX1"/>
    <property type="match status" value="1"/>
</dbReference>
<comment type="similarity">
    <text evidence="1">Belongs to the AAA ATPase family.</text>
</comment>
<evidence type="ECO:0000256" key="1">
    <source>
        <dbReference type="RuleBase" id="RU003651"/>
    </source>
</evidence>
<feature type="compositionally biased region" description="Basic and acidic residues" evidence="2">
    <location>
        <begin position="659"/>
        <end position="670"/>
    </location>
</feature>
<protein>
    <recommendedName>
        <fullName evidence="3">AAA+ ATPase domain-containing protein</fullName>
    </recommendedName>
</protein>
<dbReference type="Pfam" id="PF00004">
    <property type="entry name" value="AAA"/>
    <property type="match status" value="1"/>
</dbReference>
<accession>A0ABQ6N2V9</accession>
<evidence type="ECO:0000313" key="5">
    <source>
        <dbReference type="Proteomes" id="UP001165060"/>
    </source>
</evidence>
<organism evidence="4 5">
    <name type="scientific">Tetraparma gracilis</name>
    <dbReference type="NCBI Taxonomy" id="2962635"/>
    <lineage>
        <taxon>Eukaryota</taxon>
        <taxon>Sar</taxon>
        <taxon>Stramenopiles</taxon>
        <taxon>Ochrophyta</taxon>
        <taxon>Bolidophyceae</taxon>
        <taxon>Parmales</taxon>
        <taxon>Triparmaceae</taxon>
        <taxon>Tetraparma</taxon>
    </lineage>
</organism>
<comment type="caution">
    <text evidence="4">The sequence shown here is derived from an EMBL/GenBank/DDBJ whole genome shotgun (WGS) entry which is preliminary data.</text>
</comment>
<evidence type="ECO:0000313" key="4">
    <source>
        <dbReference type="EMBL" id="GMI38925.1"/>
    </source>
</evidence>